<dbReference type="Pfam" id="PF13181">
    <property type="entry name" value="TPR_8"/>
    <property type="match status" value="1"/>
</dbReference>
<sequence>MFSSNPLNDLLFIDLPDDLDLSAYKIEIKPGIPLPVQKPLQAEDSFALKNLTPEMIFAGILVVLAYDTENPHVPYYRELLLSAKPDIKQELTEAAILKARNEDFDIAEEIFSALRSLDPEDPVTVLNTALFFDQRAESYRRSGLNDDADAYDASAYKYYKQALGADSPAPDVFFNAGFFYLKQKDFRNAKDCFESFLALTVDIPDEDLGENGIYKKTRAQEIVNDINSRNLEDEQFKAAFEYISNGQEEKGLESIRAFLQNNPKVWNAWFMLGWGLRKLCRWQDAKDAFLQSIECGSTEADTLNELAICSMELGQLKESKDYLFQALSIEPENTKYMSNLGYLSLKTGNRDEAKKYFLTVLEFDPNDKIARKMLEELR</sequence>
<gene>
    <name evidence="2" type="ORF">IAA16_00325</name>
</gene>
<dbReference type="Gene3D" id="1.25.40.10">
    <property type="entry name" value="Tetratricopeptide repeat domain"/>
    <property type="match status" value="2"/>
</dbReference>
<evidence type="ECO:0000313" key="2">
    <source>
        <dbReference type="EMBL" id="MBU3848992.1"/>
    </source>
</evidence>
<feature type="repeat" description="TPR" evidence="1">
    <location>
        <begin position="334"/>
        <end position="367"/>
    </location>
</feature>
<reference evidence="2" key="2">
    <citation type="submission" date="2021-04" db="EMBL/GenBank/DDBJ databases">
        <authorList>
            <person name="Gilroy R."/>
        </authorList>
    </citation>
    <scope>NUCLEOTIDE SEQUENCE</scope>
    <source>
        <strain evidence="2">Gambia15-2214</strain>
    </source>
</reference>
<keyword evidence="1" id="KW-0802">TPR repeat</keyword>
<dbReference type="InterPro" id="IPR011990">
    <property type="entry name" value="TPR-like_helical_dom_sf"/>
</dbReference>
<feature type="repeat" description="TPR" evidence="1">
    <location>
        <begin position="300"/>
        <end position="333"/>
    </location>
</feature>
<reference evidence="2" key="1">
    <citation type="journal article" date="2021" name="PeerJ">
        <title>Extensive microbial diversity within the chicken gut microbiome revealed by metagenomics and culture.</title>
        <authorList>
            <person name="Gilroy R."/>
            <person name="Ravi A."/>
            <person name="Getino M."/>
            <person name="Pursley I."/>
            <person name="Horton D.L."/>
            <person name="Alikhan N.F."/>
            <person name="Baker D."/>
            <person name="Gharbi K."/>
            <person name="Hall N."/>
            <person name="Watson M."/>
            <person name="Adriaenssens E.M."/>
            <person name="Foster-Nyarko E."/>
            <person name="Jarju S."/>
            <person name="Secka A."/>
            <person name="Antonio M."/>
            <person name="Oren A."/>
            <person name="Chaudhuri R.R."/>
            <person name="La Ragione R."/>
            <person name="Hildebrand F."/>
            <person name="Pallen M.J."/>
        </authorList>
    </citation>
    <scope>NUCLEOTIDE SEQUENCE</scope>
    <source>
        <strain evidence="2">Gambia15-2214</strain>
    </source>
</reference>
<proteinExistence type="predicted"/>
<dbReference type="Proteomes" id="UP000823914">
    <property type="component" value="Unassembled WGS sequence"/>
</dbReference>
<dbReference type="PANTHER" id="PTHR12558:SF13">
    <property type="entry name" value="CELL DIVISION CYCLE PROTEIN 27 HOMOLOG"/>
    <property type="match status" value="1"/>
</dbReference>
<comment type="caution">
    <text evidence="2">The sequence shown here is derived from an EMBL/GenBank/DDBJ whole genome shotgun (WGS) entry which is preliminary data.</text>
</comment>
<dbReference type="SMART" id="SM00028">
    <property type="entry name" value="TPR"/>
    <property type="match status" value="4"/>
</dbReference>
<evidence type="ECO:0000313" key="3">
    <source>
        <dbReference type="Proteomes" id="UP000823914"/>
    </source>
</evidence>
<dbReference type="Pfam" id="PF14559">
    <property type="entry name" value="TPR_19"/>
    <property type="match status" value="1"/>
</dbReference>
<organism evidence="2 3">
    <name type="scientific">Candidatus Treponema excrementipullorum</name>
    <dbReference type="NCBI Taxonomy" id="2838768"/>
    <lineage>
        <taxon>Bacteria</taxon>
        <taxon>Pseudomonadati</taxon>
        <taxon>Spirochaetota</taxon>
        <taxon>Spirochaetia</taxon>
        <taxon>Spirochaetales</taxon>
        <taxon>Treponemataceae</taxon>
        <taxon>Treponema</taxon>
    </lineage>
</organism>
<accession>A0A9E2L063</accession>
<dbReference type="EMBL" id="JAHLFV010000007">
    <property type="protein sequence ID" value="MBU3848992.1"/>
    <property type="molecule type" value="Genomic_DNA"/>
</dbReference>
<dbReference type="SUPFAM" id="SSF48452">
    <property type="entry name" value="TPR-like"/>
    <property type="match status" value="2"/>
</dbReference>
<name>A0A9E2L063_9SPIR</name>
<dbReference type="PROSITE" id="PS50005">
    <property type="entry name" value="TPR"/>
    <property type="match status" value="2"/>
</dbReference>
<dbReference type="InterPro" id="IPR019734">
    <property type="entry name" value="TPR_rpt"/>
</dbReference>
<dbReference type="PANTHER" id="PTHR12558">
    <property type="entry name" value="CELL DIVISION CYCLE 16,23,27"/>
    <property type="match status" value="1"/>
</dbReference>
<evidence type="ECO:0000256" key="1">
    <source>
        <dbReference type="PROSITE-ProRule" id="PRU00339"/>
    </source>
</evidence>
<protein>
    <submittedName>
        <fullName evidence="2">Tetratricopeptide repeat protein</fullName>
    </submittedName>
</protein>
<dbReference type="AlphaFoldDB" id="A0A9E2L063"/>